<evidence type="ECO:0000313" key="1">
    <source>
        <dbReference type="EMBL" id="KAI3746744.1"/>
    </source>
</evidence>
<reference evidence="1 2" key="2">
    <citation type="journal article" date="2022" name="Mol. Ecol. Resour.">
        <title>The genomes of chicory, endive, great burdock and yacon provide insights into Asteraceae paleo-polyploidization history and plant inulin production.</title>
        <authorList>
            <person name="Fan W."/>
            <person name="Wang S."/>
            <person name="Wang H."/>
            <person name="Wang A."/>
            <person name="Jiang F."/>
            <person name="Liu H."/>
            <person name="Zhao H."/>
            <person name="Xu D."/>
            <person name="Zhang Y."/>
        </authorList>
    </citation>
    <scope>NUCLEOTIDE SEQUENCE [LARGE SCALE GENOMIC DNA]</scope>
    <source>
        <strain evidence="2">cv. Niubang</strain>
    </source>
</reference>
<accession>A0ACB9DJB4</accession>
<evidence type="ECO:0000313" key="2">
    <source>
        <dbReference type="Proteomes" id="UP001055879"/>
    </source>
</evidence>
<sequence length="296" mass="33985">MEKLDESSQPKRARVNWKDLNVVKTFLESCLREISINGREGGSLKAISWRNVAETLEKTHNFVVDQRQMKNHYDYLKGKYGAWSKLKNKTGNIYDASTNSFKLSEEEWKMETKSNKYVEKLRTSPLPFPDLCVQLFDGVASTGVGSWGPTSFESSSHSQSQRKKRKSVQPNSSVNDEEVSKVVTFVQNALDKQPVESEVGACIEKLEKLGWESPLYEVALHLFSLGPDYKKIWLCLKEDKDEEAKRKLGRKKTETVDYRTWGGGGSRPQPTDDEHQFQLRTTPNWSSTLCKHRQER</sequence>
<protein>
    <submittedName>
        <fullName evidence="1">Uncharacterized protein</fullName>
    </submittedName>
</protein>
<dbReference type="Proteomes" id="UP001055879">
    <property type="component" value="Linkage Group LG03"/>
</dbReference>
<organism evidence="1 2">
    <name type="scientific">Arctium lappa</name>
    <name type="common">Greater burdock</name>
    <name type="synonym">Lappa major</name>
    <dbReference type="NCBI Taxonomy" id="4217"/>
    <lineage>
        <taxon>Eukaryota</taxon>
        <taxon>Viridiplantae</taxon>
        <taxon>Streptophyta</taxon>
        <taxon>Embryophyta</taxon>
        <taxon>Tracheophyta</taxon>
        <taxon>Spermatophyta</taxon>
        <taxon>Magnoliopsida</taxon>
        <taxon>eudicotyledons</taxon>
        <taxon>Gunneridae</taxon>
        <taxon>Pentapetalae</taxon>
        <taxon>asterids</taxon>
        <taxon>campanulids</taxon>
        <taxon>Asterales</taxon>
        <taxon>Asteraceae</taxon>
        <taxon>Carduoideae</taxon>
        <taxon>Cardueae</taxon>
        <taxon>Arctiinae</taxon>
        <taxon>Arctium</taxon>
    </lineage>
</organism>
<comment type="caution">
    <text evidence="1">The sequence shown here is derived from an EMBL/GenBank/DDBJ whole genome shotgun (WGS) entry which is preliminary data.</text>
</comment>
<reference evidence="2" key="1">
    <citation type="journal article" date="2022" name="Mol. Ecol. Resour.">
        <title>The genomes of chicory, endive, great burdock and yacon provide insights into Asteraceae palaeo-polyploidization history and plant inulin production.</title>
        <authorList>
            <person name="Fan W."/>
            <person name="Wang S."/>
            <person name="Wang H."/>
            <person name="Wang A."/>
            <person name="Jiang F."/>
            <person name="Liu H."/>
            <person name="Zhao H."/>
            <person name="Xu D."/>
            <person name="Zhang Y."/>
        </authorList>
    </citation>
    <scope>NUCLEOTIDE SEQUENCE [LARGE SCALE GENOMIC DNA]</scope>
    <source>
        <strain evidence="2">cv. Niubang</strain>
    </source>
</reference>
<name>A0ACB9DJB4_ARCLA</name>
<proteinExistence type="predicted"/>
<gene>
    <name evidence="1" type="ORF">L6452_09183</name>
</gene>
<dbReference type="EMBL" id="CM042049">
    <property type="protein sequence ID" value="KAI3746744.1"/>
    <property type="molecule type" value="Genomic_DNA"/>
</dbReference>
<keyword evidence="2" id="KW-1185">Reference proteome</keyword>